<comment type="caution">
    <text evidence="2">The sequence shown here is derived from an EMBL/GenBank/DDBJ whole genome shotgun (WGS) entry which is preliminary data.</text>
</comment>
<reference evidence="2 3" key="1">
    <citation type="submission" date="2020-05" db="EMBL/GenBank/DDBJ databases">
        <title>Horizontal transmission and recombination maintain forever young bacterial symbiont genomes.</title>
        <authorList>
            <person name="Russell S.L."/>
            <person name="Pepper-Tunick E."/>
            <person name="Svedberg J."/>
            <person name="Byrne A."/>
            <person name="Ruelas Castillo J."/>
            <person name="Vollmers C."/>
            <person name="Beinart R.A."/>
            <person name="Corbett-Detig R."/>
        </authorList>
    </citation>
    <scope>NUCLEOTIDE SEQUENCE [LARGE SCALE GENOMIC DNA]</scope>
    <source>
        <strain evidence="2">4727-3</strain>
    </source>
</reference>
<keyword evidence="1" id="KW-0472">Membrane</keyword>
<keyword evidence="1" id="KW-1133">Transmembrane helix</keyword>
<feature type="transmembrane region" description="Helical" evidence="1">
    <location>
        <begin position="15"/>
        <end position="35"/>
    </location>
</feature>
<dbReference type="Proteomes" id="UP000537890">
    <property type="component" value="Unassembled WGS sequence"/>
</dbReference>
<organism evidence="2 3">
    <name type="scientific">Candidatus Methanofishera endochildressiae</name>
    <dbReference type="NCBI Taxonomy" id="2738884"/>
    <lineage>
        <taxon>Bacteria</taxon>
        <taxon>Pseudomonadati</taxon>
        <taxon>Pseudomonadota</taxon>
        <taxon>Gammaproteobacteria</taxon>
        <taxon>Candidatus Methanofishera</taxon>
    </lineage>
</organism>
<dbReference type="EMBL" id="JACCHS010000072">
    <property type="protein sequence ID" value="NYT47039.1"/>
    <property type="molecule type" value="Genomic_DNA"/>
</dbReference>
<keyword evidence="1" id="KW-0812">Transmembrane</keyword>
<evidence type="ECO:0000313" key="2">
    <source>
        <dbReference type="EMBL" id="NYT47039.1"/>
    </source>
</evidence>
<evidence type="ECO:0000256" key="1">
    <source>
        <dbReference type="SAM" id="Phobius"/>
    </source>
</evidence>
<name>A0A7Z0MNP5_9GAMM</name>
<dbReference type="AlphaFoldDB" id="A0A7Z0MNP5"/>
<proteinExistence type="predicted"/>
<gene>
    <name evidence="2" type="ORF">H0A75_04940</name>
</gene>
<protein>
    <submittedName>
        <fullName evidence="2">Uncharacterized protein</fullName>
    </submittedName>
</protein>
<sequence>MDKIGGWVLSHTRTVLFMALLVSVAGIMGALKLEVNESWVENFRTSEPIYLADTAINSTLDGSNTLDIVIETPNKEDIFKPENLRRIEALQSFLVTLPHVNGSTSIVEKKNPPSKRWF</sequence>
<evidence type="ECO:0000313" key="3">
    <source>
        <dbReference type="Proteomes" id="UP000537890"/>
    </source>
</evidence>
<accession>A0A7Z0MNP5</accession>